<organism evidence="7 8">
    <name type="scientific">Propionispora hippei DSM 15287</name>
    <dbReference type="NCBI Taxonomy" id="1123003"/>
    <lineage>
        <taxon>Bacteria</taxon>
        <taxon>Bacillati</taxon>
        <taxon>Bacillota</taxon>
        <taxon>Negativicutes</taxon>
        <taxon>Selenomonadales</taxon>
        <taxon>Sporomusaceae</taxon>
        <taxon>Propionispora</taxon>
    </lineage>
</organism>
<evidence type="ECO:0000313" key="7">
    <source>
        <dbReference type="EMBL" id="SHJ98099.1"/>
    </source>
</evidence>
<dbReference type="AlphaFoldDB" id="A0A1M6NQV5"/>
<feature type="modified residue" description="4-aspartylphosphate" evidence="4">
    <location>
        <position position="57"/>
    </location>
</feature>
<dbReference type="PRINTS" id="PR00038">
    <property type="entry name" value="HTHLUXR"/>
</dbReference>
<evidence type="ECO:0000313" key="8">
    <source>
        <dbReference type="Proteomes" id="UP000322917"/>
    </source>
</evidence>
<dbReference type="GO" id="GO:0000160">
    <property type="term" value="P:phosphorelay signal transduction system"/>
    <property type="evidence" value="ECO:0007669"/>
    <property type="project" value="InterPro"/>
</dbReference>
<dbReference type="InterPro" id="IPR001789">
    <property type="entry name" value="Sig_transdc_resp-reg_receiver"/>
</dbReference>
<keyword evidence="1" id="KW-0805">Transcription regulation</keyword>
<accession>A0A1M6NQV5</accession>
<name>A0A1M6NQV5_9FIRM</name>
<reference evidence="7 8" key="1">
    <citation type="submission" date="2016-11" db="EMBL/GenBank/DDBJ databases">
        <authorList>
            <person name="Varghese N."/>
            <person name="Submissions S."/>
        </authorList>
    </citation>
    <scope>NUCLEOTIDE SEQUENCE [LARGE SCALE GENOMIC DNA]</scope>
    <source>
        <strain evidence="7 8">DSM 15287</strain>
    </source>
</reference>
<dbReference type="PROSITE" id="PS50043">
    <property type="entry name" value="HTH_LUXR_2"/>
    <property type="match status" value="1"/>
</dbReference>
<dbReference type="EMBL" id="FQZD01000057">
    <property type="protein sequence ID" value="SHJ98099.1"/>
    <property type="molecule type" value="Genomic_DNA"/>
</dbReference>
<dbReference type="Pfam" id="PF00072">
    <property type="entry name" value="Response_reg"/>
    <property type="match status" value="1"/>
</dbReference>
<dbReference type="OrthoDB" id="9802066at2"/>
<dbReference type="InterPro" id="IPR039420">
    <property type="entry name" value="WalR-like"/>
</dbReference>
<evidence type="ECO:0000256" key="4">
    <source>
        <dbReference type="PROSITE-ProRule" id="PRU00169"/>
    </source>
</evidence>
<dbReference type="PROSITE" id="PS50110">
    <property type="entry name" value="RESPONSE_REGULATORY"/>
    <property type="match status" value="1"/>
</dbReference>
<feature type="domain" description="Response regulatory" evidence="6">
    <location>
        <begin position="8"/>
        <end position="123"/>
    </location>
</feature>
<feature type="domain" description="HTH luxR-type" evidence="5">
    <location>
        <begin position="153"/>
        <end position="218"/>
    </location>
</feature>
<gene>
    <name evidence="7" type="ORF">SAMN02745170_03837</name>
</gene>
<keyword evidence="2 7" id="KW-0238">DNA-binding</keyword>
<dbReference type="PANTHER" id="PTHR43214">
    <property type="entry name" value="TWO-COMPONENT RESPONSE REGULATOR"/>
    <property type="match status" value="1"/>
</dbReference>
<keyword evidence="8" id="KW-1185">Reference proteome</keyword>
<sequence>MNQTTNGRILIVDDDEAYLASLRRIMRGHFDVVTTKDPVQALKIFEFQGPFAVVISDYRMPFMNGIELFSRIQNLDKQVQRIMLTGHAELQMAIDAINHGKINAFLTKPIPATSIRSIVIDSIQAYNQSQGSHSRLTSISDNPAAYRLPKSTDRELCVPLTVKEKEVLALLAKGFSNDEISAELHITVGTVKSHMNNLFGKLEVNSRSKVVAKGLELGLIKT</sequence>
<dbReference type="InterPro" id="IPR011006">
    <property type="entry name" value="CheY-like_superfamily"/>
</dbReference>
<dbReference type="Gene3D" id="3.40.50.2300">
    <property type="match status" value="1"/>
</dbReference>
<dbReference type="CDD" id="cd06170">
    <property type="entry name" value="LuxR_C_like"/>
    <property type="match status" value="1"/>
</dbReference>
<dbReference type="Pfam" id="PF00196">
    <property type="entry name" value="GerE"/>
    <property type="match status" value="1"/>
</dbReference>
<evidence type="ECO:0000259" key="5">
    <source>
        <dbReference type="PROSITE" id="PS50043"/>
    </source>
</evidence>
<keyword evidence="3" id="KW-0804">Transcription</keyword>
<dbReference type="InterPro" id="IPR036388">
    <property type="entry name" value="WH-like_DNA-bd_sf"/>
</dbReference>
<proteinExistence type="predicted"/>
<dbReference type="InterPro" id="IPR000792">
    <property type="entry name" value="Tscrpt_reg_LuxR_C"/>
</dbReference>
<dbReference type="SUPFAM" id="SSF52172">
    <property type="entry name" value="CheY-like"/>
    <property type="match status" value="1"/>
</dbReference>
<dbReference type="SMART" id="SM00421">
    <property type="entry name" value="HTH_LUXR"/>
    <property type="match status" value="1"/>
</dbReference>
<evidence type="ECO:0000256" key="1">
    <source>
        <dbReference type="ARBA" id="ARBA00023015"/>
    </source>
</evidence>
<dbReference type="GO" id="GO:0006355">
    <property type="term" value="P:regulation of DNA-templated transcription"/>
    <property type="evidence" value="ECO:0007669"/>
    <property type="project" value="InterPro"/>
</dbReference>
<dbReference type="SMART" id="SM00448">
    <property type="entry name" value="REC"/>
    <property type="match status" value="1"/>
</dbReference>
<dbReference type="PROSITE" id="PS00622">
    <property type="entry name" value="HTH_LUXR_1"/>
    <property type="match status" value="1"/>
</dbReference>
<evidence type="ECO:0000259" key="6">
    <source>
        <dbReference type="PROSITE" id="PS50110"/>
    </source>
</evidence>
<evidence type="ECO:0000256" key="3">
    <source>
        <dbReference type="ARBA" id="ARBA00023163"/>
    </source>
</evidence>
<keyword evidence="4" id="KW-0597">Phosphoprotein</keyword>
<dbReference type="Gene3D" id="1.10.10.10">
    <property type="entry name" value="Winged helix-like DNA-binding domain superfamily/Winged helix DNA-binding domain"/>
    <property type="match status" value="1"/>
</dbReference>
<dbReference type="Proteomes" id="UP000322917">
    <property type="component" value="Unassembled WGS sequence"/>
</dbReference>
<dbReference type="GO" id="GO:0003677">
    <property type="term" value="F:DNA binding"/>
    <property type="evidence" value="ECO:0007669"/>
    <property type="project" value="UniProtKB-KW"/>
</dbReference>
<evidence type="ECO:0000256" key="2">
    <source>
        <dbReference type="ARBA" id="ARBA00023125"/>
    </source>
</evidence>
<dbReference type="RefSeq" id="WP_149736375.1">
    <property type="nucleotide sequence ID" value="NZ_FQZD01000057.1"/>
</dbReference>
<protein>
    <submittedName>
        <fullName evidence="7">DNA-binding response regulator, NarL/FixJ family, contains REC and HTH domains</fullName>
    </submittedName>
</protein>